<evidence type="ECO:0000259" key="12">
    <source>
        <dbReference type="Pfam" id="PF08545"/>
    </source>
</evidence>
<dbReference type="InterPro" id="IPR013751">
    <property type="entry name" value="ACP_syn_III_N"/>
</dbReference>
<feature type="domain" description="Beta-ketoacyl-[acyl-carrier-protein] synthase III C-terminal" evidence="11">
    <location>
        <begin position="332"/>
        <end position="421"/>
    </location>
</feature>
<dbReference type="HAMAP" id="MF_01815">
    <property type="entry name" value="FabH"/>
    <property type="match status" value="1"/>
</dbReference>
<proteinExistence type="inferred from homology"/>
<dbReference type="PANTHER" id="PTHR43091">
    <property type="entry name" value="3-OXOACYL-[ACYL-CARRIER-PROTEIN] SYNTHASE"/>
    <property type="match status" value="1"/>
</dbReference>
<accession>A0A7S2BBU7</accession>
<evidence type="ECO:0000256" key="4">
    <source>
        <dbReference type="ARBA" id="ARBA00022516"/>
    </source>
</evidence>
<keyword evidence="6" id="KW-0276">Fatty acid metabolism</keyword>
<comment type="function">
    <text evidence="10">Catalyzes the condensation reaction of fatty acid synthesis by the addition to an acyl acceptor of two carbons from malonyl-ACP. KAS III catalyzes the first condensation reaction which initiates fatty acid synthesis and may therefore play a role in governing the total rate of fatty acid production. Possesses both acetoacetyl-ACP synthase and acetyl transacylase activities.</text>
</comment>
<dbReference type="GO" id="GO:0006633">
    <property type="term" value="P:fatty acid biosynthetic process"/>
    <property type="evidence" value="ECO:0007669"/>
    <property type="project" value="UniProtKB-KW"/>
</dbReference>
<evidence type="ECO:0000256" key="9">
    <source>
        <dbReference type="ARBA" id="ARBA00052419"/>
    </source>
</evidence>
<dbReference type="AlphaFoldDB" id="A0A7S2BBU7"/>
<keyword evidence="8" id="KW-0275">Fatty acid biosynthesis</keyword>
<dbReference type="InterPro" id="IPR016039">
    <property type="entry name" value="Thiolase-like"/>
</dbReference>
<evidence type="ECO:0000259" key="11">
    <source>
        <dbReference type="Pfam" id="PF08541"/>
    </source>
</evidence>
<keyword evidence="5" id="KW-0808">Transferase</keyword>
<organism evidence="13">
    <name type="scientific">Pycnococcus provasolii</name>
    <dbReference type="NCBI Taxonomy" id="41880"/>
    <lineage>
        <taxon>Eukaryota</taxon>
        <taxon>Viridiplantae</taxon>
        <taxon>Chlorophyta</taxon>
        <taxon>Pseudoscourfieldiophyceae</taxon>
        <taxon>Pseudoscourfieldiales</taxon>
        <taxon>Pycnococcaceae</taxon>
        <taxon>Pycnococcus</taxon>
    </lineage>
</organism>
<dbReference type="InterPro" id="IPR013747">
    <property type="entry name" value="ACP_syn_III_C"/>
</dbReference>
<sequence>MAYLAQHRPQHTCASRCLDSSSSVRRYRTHTLVSVPSRYQTTTSTPAPQAAAAAAAASSSSSSSAASAATKTANSENAHKYAAGVRFAGCGAAAPALSLSNDDLSQYVETNDEWIRTRTGIGARRVLSGGETVTQLAADASREAMEMAGVTPEDVDLILFATSTPDDLFGGACLLQGAIGASNAVAFDITAACSGFVVSLATATSFIRSGAYKTVLVVGADALSRQTDWRDRTVCVLFGDGAGAAVLTAAPSEEGCNVLGYDMKSDGSRNMHLVSPYSAYVTGEGDEATTAAPEGGRPATNAAGRFGDITMNGQEVFKFAVSTVPVVIESALDKAGLEKEDVDWLVMHQANQRILDAAAKRMKLPSDRVVSNLAKYGNTSAASVPLALSEAVSDGRIKDGDVLALAGFGAGLTWAGMIVKWGK</sequence>
<dbReference type="GO" id="GO:0004315">
    <property type="term" value="F:3-oxoacyl-[acyl-carrier-protein] synthase activity"/>
    <property type="evidence" value="ECO:0007669"/>
    <property type="project" value="InterPro"/>
</dbReference>
<keyword evidence="7" id="KW-0443">Lipid metabolism</keyword>
<name>A0A7S2BBU7_9CHLO</name>
<feature type="domain" description="Beta-ketoacyl-[acyl-carrier-protein] synthase III N-terminal" evidence="12">
    <location>
        <begin position="187"/>
        <end position="267"/>
    </location>
</feature>
<reference evidence="13" key="1">
    <citation type="submission" date="2021-01" db="EMBL/GenBank/DDBJ databases">
        <authorList>
            <person name="Corre E."/>
            <person name="Pelletier E."/>
            <person name="Niang G."/>
            <person name="Scheremetjew M."/>
            <person name="Finn R."/>
            <person name="Kale V."/>
            <person name="Holt S."/>
            <person name="Cochrane G."/>
            <person name="Meng A."/>
            <person name="Brown T."/>
            <person name="Cohen L."/>
        </authorList>
    </citation>
    <scope>NUCLEOTIDE SEQUENCE</scope>
    <source>
        <strain evidence="13">RCC733</strain>
    </source>
</reference>
<dbReference type="SUPFAM" id="SSF53901">
    <property type="entry name" value="Thiolase-like"/>
    <property type="match status" value="1"/>
</dbReference>
<evidence type="ECO:0000256" key="2">
    <source>
        <dbReference type="ARBA" id="ARBA00008642"/>
    </source>
</evidence>
<evidence type="ECO:0000256" key="7">
    <source>
        <dbReference type="ARBA" id="ARBA00023098"/>
    </source>
</evidence>
<dbReference type="InterPro" id="IPR004655">
    <property type="entry name" value="FabH"/>
</dbReference>
<dbReference type="FunFam" id="3.40.47.10:FF:000004">
    <property type="entry name" value="3-oxoacyl-[acyl-carrier-protein] synthase 3"/>
    <property type="match status" value="1"/>
</dbReference>
<evidence type="ECO:0000256" key="5">
    <source>
        <dbReference type="ARBA" id="ARBA00022679"/>
    </source>
</evidence>
<dbReference type="EC" id="2.3.1.180" evidence="3"/>
<evidence type="ECO:0000256" key="6">
    <source>
        <dbReference type="ARBA" id="ARBA00022832"/>
    </source>
</evidence>
<evidence type="ECO:0000256" key="3">
    <source>
        <dbReference type="ARBA" id="ARBA00012333"/>
    </source>
</evidence>
<dbReference type="Gene3D" id="3.40.47.10">
    <property type="match status" value="1"/>
</dbReference>
<evidence type="ECO:0000313" key="13">
    <source>
        <dbReference type="EMBL" id="CAD9392453.1"/>
    </source>
</evidence>
<dbReference type="Pfam" id="PF08545">
    <property type="entry name" value="ACP_syn_III"/>
    <property type="match status" value="1"/>
</dbReference>
<comment type="pathway">
    <text evidence="1">Lipid metabolism; fatty acid biosynthesis.</text>
</comment>
<dbReference type="Pfam" id="PF08541">
    <property type="entry name" value="ACP_syn_III_C"/>
    <property type="match status" value="1"/>
</dbReference>
<gene>
    <name evidence="13" type="ORF">PPRO1471_LOCUS7996</name>
</gene>
<comment type="catalytic activity">
    <reaction evidence="9">
        <text>malonyl-[ACP] + acetyl-CoA + H(+) = 3-oxobutanoyl-[ACP] + CO2 + CoA</text>
        <dbReference type="Rhea" id="RHEA:12080"/>
        <dbReference type="Rhea" id="RHEA-COMP:9623"/>
        <dbReference type="Rhea" id="RHEA-COMP:9625"/>
        <dbReference type="ChEBI" id="CHEBI:15378"/>
        <dbReference type="ChEBI" id="CHEBI:16526"/>
        <dbReference type="ChEBI" id="CHEBI:57287"/>
        <dbReference type="ChEBI" id="CHEBI:57288"/>
        <dbReference type="ChEBI" id="CHEBI:78449"/>
        <dbReference type="ChEBI" id="CHEBI:78450"/>
        <dbReference type="EC" id="2.3.1.180"/>
    </reaction>
</comment>
<dbReference type="GO" id="GO:0033818">
    <property type="term" value="F:beta-ketoacyl-acyl-carrier-protein synthase III activity"/>
    <property type="evidence" value="ECO:0007669"/>
    <property type="project" value="UniProtKB-EC"/>
</dbReference>
<evidence type="ECO:0000256" key="10">
    <source>
        <dbReference type="ARBA" id="ARBA00057449"/>
    </source>
</evidence>
<protein>
    <recommendedName>
        <fullName evidence="3">beta-ketoacyl-[acyl-carrier-protein] synthase III</fullName>
        <ecNumber evidence="3">2.3.1.180</ecNumber>
    </recommendedName>
</protein>
<comment type="similarity">
    <text evidence="2">Belongs to the thiolase-like superfamily. FabH family.</text>
</comment>
<dbReference type="CDD" id="cd00830">
    <property type="entry name" value="KAS_III"/>
    <property type="match status" value="1"/>
</dbReference>
<dbReference type="NCBIfam" id="TIGR00747">
    <property type="entry name" value="fabH"/>
    <property type="match status" value="1"/>
</dbReference>
<evidence type="ECO:0000256" key="1">
    <source>
        <dbReference type="ARBA" id="ARBA00005194"/>
    </source>
</evidence>
<evidence type="ECO:0000256" key="8">
    <source>
        <dbReference type="ARBA" id="ARBA00023160"/>
    </source>
</evidence>
<dbReference type="NCBIfam" id="NF006829">
    <property type="entry name" value="PRK09352.1"/>
    <property type="match status" value="1"/>
</dbReference>
<dbReference type="PANTHER" id="PTHR43091:SF1">
    <property type="entry name" value="BETA-KETOACYL-[ACYL-CARRIER-PROTEIN] SYNTHASE III, CHLOROPLASTIC"/>
    <property type="match status" value="1"/>
</dbReference>
<dbReference type="EMBL" id="HBGR01012009">
    <property type="protein sequence ID" value="CAD9392453.1"/>
    <property type="molecule type" value="Transcribed_RNA"/>
</dbReference>
<keyword evidence="4" id="KW-0444">Lipid biosynthesis</keyword>